<evidence type="ECO:0000256" key="1">
    <source>
        <dbReference type="SAM" id="Phobius"/>
    </source>
</evidence>
<keyword evidence="1" id="KW-0472">Membrane</keyword>
<feature type="transmembrane region" description="Helical" evidence="1">
    <location>
        <begin position="33"/>
        <end position="62"/>
    </location>
</feature>
<name>A0A218VA05_9PASE</name>
<keyword evidence="1" id="KW-1133">Transmembrane helix</keyword>
<keyword evidence="3" id="KW-1185">Reference proteome</keyword>
<feature type="transmembrane region" description="Helical" evidence="1">
    <location>
        <begin position="9"/>
        <end position="27"/>
    </location>
</feature>
<accession>A0A218VA05</accession>
<organism evidence="2 3">
    <name type="scientific">Lonchura striata</name>
    <name type="common">white-rumped munia</name>
    <dbReference type="NCBI Taxonomy" id="40157"/>
    <lineage>
        <taxon>Eukaryota</taxon>
        <taxon>Metazoa</taxon>
        <taxon>Chordata</taxon>
        <taxon>Craniata</taxon>
        <taxon>Vertebrata</taxon>
        <taxon>Euteleostomi</taxon>
        <taxon>Archelosauria</taxon>
        <taxon>Archosauria</taxon>
        <taxon>Dinosauria</taxon>
        <taxon>Saurischia</taxon>
        <taxon>Theropoda</taxon>
        <taxon>Coelurosauria</taxon>
        <taxon>Aves</taxon>
        <taxon>Neognathae</taxon>
        <taxon>Neoaves</taxon>
        <taxon>Telluraves</taxon>
        <taxon>Australaves</taxon>
        <taxon>Passeriformes</taxon>
        <taxon>Passeroidea</taxon>
        <taxon>Estrildidae</taxon>
        <taxon>Estrildinae</taxon>
        <taxon>Lonchura</taxon>
    </lineage>
</organism>
<evidence type="ECO:0000313" key="3">
    <source>
        <dbReference type="Proteomes" id="UP000197619"/>
    </source>
</evidence>
<comment type="caution">
    <text evidence="2">The sequence shown here is derived from an EMBL/GenBank/DDBJ whole genome shotgun (WGS) entry which is preliminary data.</text>
</comment>
<reference evidence="2 3" key="1">
    <citation type="submission" date="2017-05" db="EMBL/GenBank/DDBJ databases">
        <title>Genome of assembly of the Bengalese finch, Lonchura striata domestica.</title>
        <authorList>
            <person name="Colquitt B.M."/>
            <person name="Brainard M.S."/>
        </authorList>
    </citation>
    <scope>NUCLEOTIDE SEQUENCE [LARGE SCALE GENOMIC DNA]</scope>
    <source>
        <strain evidence="2">White83orange57</strain>
    </source>
</reference>
<dbReference type="Proteomes" id="UP000197619">
    <property type="component" value="Unassembled WGS sequence"/>
</dbReference>
<evidence type="ECO:0000313" key="2">
    <source>
        <dbReference type="EMBL" id="OWK62590.1"/>
    </source>
</evidence>
<dbReference type="EMBL" id="MUZQ01000024">
    <property type="protein sequence ID" value="OWK62590.1"/>
    <property type="molecule type" value="Genomic_DNA"/>
</dbReference>
<dbReference type="AlphaFoldDB" id="A0A218VA05"/>
<gene>
    <name evidence="2" type="ORF">RLOC_00009838</name>
</gene>
<proteinExistence type="predicted"/>
<protein>
    <submittedName>
        <fullName evidence="2">Uncharacterized protein</fullName>
    </submittedName>
</protein>
<keyword evidence="1" id="KW-0812">Transmembrane</keyword>
<sequence length="69" mass="7871">MFLLIGCSFILYSLCFIAPVLYFLFFLSPFDVVIYVVLCPYLLFLIVAFLVMHVTTALAFLYTSLSSLL</sequence>